<evidence type="ECO:0000313" key="2">
    <source>
        <dbReference type="Proteomes" id="UP000008048"/>
    </source>
</evidence>
<dbReference type="Proteomes" id="UP000008048">
    <property type="component" value="Segment"/>
</dbReference>
<protein>
    <submittedName>
        <fullName evidence="1">Uncharacterized protein</fullName>
    </submittedName>
</protein>
<reference evidence="1 2" key="1">
    <citation type="journal article" date="2012" name="MBio">
        <title>Propionibacterium acnes Bacteriophages Display Limited Genetic Diversity and Broad Killing Activity against Bacterial Skin Isolates.</title>
        <authorList>
            <person name="Marinelli L.J."/>
            <person name="Fitz-Gibbon S."/>
            <person name="Hayes C."/>
            <person name="Bowman C."/>
            <person name="Inkeles M."/>
            <person name="Loncaric A."/>
            <person name="Russell D.A."/>
            <person name="Jacobs-Sera D."/>
            <person name="Cokus S."/>
            <person name="Pellegrini M."/>
            <person name="Kim J."/>
            <person name="Miller J.F."/>
            <person name="Hatfull G.F."/>
            <person name="Modlin R.L."/>
        </authorList>
    </citation>
    <scope>NUCLEOTIDE SEQUENCE [LARGE SCALE GENOMIC DNA]</scope>
</reference>
<proteinExistence type="predicted"/>
<accession>K4HNW7</accession>
<sequence>MITKEWHNTMIDTTTNILYTALKTAVHRIIQQQPTNMQQLENIVGGVENQYHVPISLDNVNLTIKEVSLDNLAIDQDTLDECSEILWCCDSAGYPTNNSKNSGMPDDTQASPEALDWLAGIAYQAKLLQSAADDIMWSIICHRDNHKSVIGQDVLDQANETISTCLHLYQTIEATINNNES</sequence>
<dbReference type="EMBL" id="JX262221">
    <property type="protein sequence ID" value="AFT97754.1"/>
    <property type="molecule type" value="Genomic_DNA"/>
</dbReference>
<dbReference type="GeneID" id="13826911"/>
<dbReference type="KEGG" id="vg:13826911"/>
<evidence type="ECO:0000313" key="1">
    <source>
        <dbReference type="EMBL" id="AFT97754.1"/>
    </source>
</evidence>
<organism evidence="1 2">
    <name type="scientific">Propionibacterium phage P100_A</name>
    <dbReference type="NCBI Taxonomy" id="1229790"/>
    <lineage>
        <taxon>Viruses</taxon>
        <taxon>Duplodnaviria</taxon>
        <taxon>Heunggongvirae</taxon>
        <taxon>Uroviricota</taxon>
        <taxon>Caudoviricetes</taxon>
        <taxon>Pahexavirus</taxon>
        <taxon>Pahexavirus P100A</taxon>
    </lineage>
</organism>
<dbReference type="OrthoDB" id="12813at10239"/>
<dbReference type="RefSeq" id="YP_006906423.1">
    <property type="nucleotide sequence ID" value="NC_018838.1"/>
</dbReference>
<name>K4HNW7_9CAUD</name>
<gene>
    <name evidence="1" type="primary">22</name>
    <name evidence="1" type="ORF">P100A_22</name>
</gene>
<keyword evidence="2" id="KW-1185">Reference proteome</keyword>